<reference evidence="2 3" key="1">
    <citation type="submission" date="2024-12" db="EMBL/GenBank/DDBJ databases">
        <authorList>
            <person name="Hu S."/>
        </authorList>
    </citation>
    <scope>NUCLEOTIDE SEQUENCE [LARGE SCALE GENOMIC DNA]</scope>
    <source>
        <strain evidence="2 3">THG-T11</strain>
    </source>
</reference>
<dbReference type="EMBL" id="SSHJ02000007">
    <property type="protein sequence ID" value="MFN0256619.1"/>
    <property type="molecule type" value="Genomic_DNA"/>
</dbReference>
<keyword evidence="1" id="KW-0812">Transmembrane</keyword>
<accession>A0ABW9J803</accession>
<proteinExistence type="predicted"/>
<feature type="transmembrane region" description="Helical" evidence="1">
    <location>
        <begin position="64"/>
        <end position="82"/>
    </location>
</feature>
<keyword evidence="1" id="KW-0472">Membrane</keyword>
<dbReference type="RefSeq" id="WP_138723713.1">
    <property type="nucleotide sequence ID" value="NZ_SSHJ02000007.1"/>
</dbReference>
<keyword evidence="1" id="KW-1133">Transmembrane helix</keyword>
<keyword evidence="3" id="KW-1185">Reference proteome</keyword>
<evidence type="ECO:0000256" key="1">
    <source>
        <dbReference type="SAM" id="Phobius"/>
    </source>
</evidence>
<name>A0ABW9J803_9SPHI</name>
<sequence length="293" mass="34578">MKRSPLFVEKLPIPNREATKTALWQAKNSKWNLYSPLVIFFIGAFATLALIANDPYGHKASSAYLPWLVLLTTFGVVALLLIKSFRDIIRIEKDLDDSYEAYQLNPIHQQYRYEMGDYYECLYELKLVRFEMAHLTSSAKENLQYRQWMAHINPANASMFSADFWRTPHGQRLAKHGFYPFYAHYEDTLRLSEFHPEWLSLAEIRTFSAMHQQLRTTFQYQCNAEELAKEVLAITHSLNEEEASLLKEMEERHADLLEMRKQRYAAYLSFQRKYLKTTKAIAKQLSSFKWKEC</sequence>
<protein>
    <submittedName>
        <fullName evidence="2">Uncharacterized protein</fullName>
    </submittedName>
</protein>
<evidence type="ECO:0000313" key="3">
    <source>
        <dbReference type="Proteomes" id="UP001517247"/>
    </source>
</evidence>
<gene>
    <name evidence="2" type="ORF">E6A44_013610</name>
</gene>
<organism evidence="2 3">
    <name type="scientific">Pedobacter ureilyticus</name>
    <dbReference type="NCBI Taxonomy" id="1393051"/>
    <lineage>
        <taxon>Bacteria</taxon>
        <taxon>Pseudomonadati</taxon>
        <taxon>Bacteroidota</taxon>
        <taxon>Sphingobacteriia</taxon>
        <taxon>Sphingobacteriales</taxon>
        <taxon>Sphingobacteriaceae</taxon>
        <taxon>Pedobacter</taxon>
    </lineage>
</organism>
<feature type="transmembrane region" description="Helical" evidence="1">
    <location>
        <begin position="33"/>
        <end position="52"/>
    </location>
</feature>
<dbReference type="Proteomes" id="UP001517247">
    <property type="component" value="Unassembled WGS sequence"/>
</dbReference>
<comment type="caution">
    <text evidence="2">The sequence shown here is derived from an EMBL/GenBank/DDBJ whole genome shotgun (WGS) entry which is preliminary data.</text>
</comment>
<evidence type="ECO:0000313" key="2">
    <source>
        <dbReference type="EMBL" id="MFN0256619.1"/>
    </source>
</evidence>